<proteinExistence type="inferred from homology"/>
<feature type="transmembrane region" description="Helical" evidence="9">
    <location>
        <begin position="59"/>
        <end position="86"/>
    </location>
</feature>
<keyword evidence="3 9" id="KW-0645">Protease</keyword>
<keyword evidence="13" id="KW-0449">Lipoprotein</keyword>
<organism evidence="13 14">
    <name type="scientific">Trueperella bialowiezensis</name>
    <dbReference type="NCBI Taxonomy" id="312285"/>
    <lineage>
        <taxon>Bacteria</taxon>
        <taxon>Bacillati</taxon>
        <taxon>Actinomycetota</taxon>
        <taxon>Actinomycetes</taxon>
        <taxon>Actinomycetales</taxon>
        <taxon>Actinomycetaceae</taxon>
        <taxon>Trueperella</taxon>
    </lineage>
</organism>
<comment type="function">
    <text evidence="9 10">This protein specifically catalyzes the removal of signal peptides from prolipoproteins.</text>
</comment>
<comment type="similarity">
    <text evidence="1 9 11">Belongs to the peptidase A8 family.</text>
</comment>
<comment type="subcellular location">
    <subcellularLocation>
        <location evidence="9">Cell membrane</location>
        <topology evidence="9">Multi-pass membrane protein</topology>
    </subcellularLocation>
</comment>
<feature type="transmembrane region" description="Helical" evidence="9">
    <location>
        <begin position="93"/>
        <end position="110"/>
    </location>
</feature>
<dbReference type="GO" id="GO:0006508">
    <property type="term" value="P:proteolysis"/>
    <property type="evidence" value="ECO:0007669"/>
    <property type="project" value="UniProtKB-KW"/>
</dbReference>
<dbReference type="PANTHER" id="PTHR33695:SF1">
    <property type="entry name" value="LIPOPROTEIN SIGNAL PEPTIDASE"/>
    <property type="match status" value="1"/>
</dbReference>
<evidence type="ECO:0000256" key="10">
    <source>
        <dbReference type="RuleBase" id="RU000594"/>
    </source>
</evidence>
<dbReference type="HAMAP" id="MF_00161">
    <property type="entry name" value="LspA"/>
    <property type="match status" value="1"/>
</dbReference>
<keyword evidence="4 9" id="KW-0812">Transmembrane</keyword>
<feature type="active site" evidence="9">
    <location>
        <position position="140"/>
    </location>
</feature>
<feature type="active site" evidence="9">
    <location>
        <position position="126"/>
    </location>
</feature>
<dbReference type="GO" id="GO:0005886">
    <property type="term" value="C:plasma membrane"/>
    <property type="evidence" value="ECO:0007669"/>
    <property type="project" value="UniProtKB-SubCell"/>
</dbReference>
<evidence type="ECO:0000256" key="5">
    <source>
        <dbReference type="ARBA" id="ARBA00022750"/>
    </source>
</evidence>
<evidence type="ECO:0000256" key="6">
    <source>
        <dbReference type="ARBA" id="ARBA00022801"/>
    </source>
</evidence>
<feature type="region of interest" description="Disordered" evidence="12">
    <location>
        <begin position="166"/>
        <end position="188"/>
    </location>
</feature>
<dbReference type="InterPro" id="IPR001872">
    <property type="entry name" value="Peptidase_A8"/>
</dbReference>
<dbReference type="KEGG" id="tbw:NCTC13354_00280"/>
<dbReference type="GO" id="GO:0004190">
    <property type="term" value="F:aspartic-type endopeptidase activity"/>
    <property type="evidence" value="ECO:0007669"/>
    <property type="project" value="UniProtKB-UniRule"/>
</dbReference>
<evidence type="ECO:0000256" key="12">
    <source>
        <dbReference type="SAM" id="MobiDB-lite"/>
    </source>
</evidence>
<feature type="transmembrane region" description="Helical" evidence="9">
    <location>
        <begin position="130"/>
        <end position="153"/>
    </location>
</feature>
<evidence type="ECO:0000313" key="14">
    <source>
        <dbReference type="Proteomes" id="UP000269542"/>
    </source>
</evidence>
<accession>A0A448PCL7</accession>
<evidence type="ECO:0000256" key="11">
    <source>
        <dbReference type="RuleBase" id="RU004181"/>
    </source>
</evidence>
<name>A0A448PCL7_9ACTO</name>
<dbReference type="Pfam" id="PF01252">
    <property type="entry name" value="Peptidase_A8"/>
    <property type="match status" value="1"/>
</dbReference>
<keyword evidence="8 9" id="KW-0472">Membrane</keyword>
<dbReference type="PROSITE" id="PS00855">
    <property type="entry name" value="SPASE_II"/>
    <property type="match status" value="1"/>
</dbReference>
<keyword evidence="6 9" id="KW-0378">Hydrolase</keyword>
<keyword evidence="7 9" id="KW-1133">Transmembrane helix</keyword>
<sequence length="188" mass="19788">MPSFPYCVMKKLAFSLILGLLVIVADQATKQWALGALSGGRTMSVIGDFLSFKLAFNSGAAFSFGSSTTWIFTAIAAVVAAVLPYAIMKSRPAVSIVLGIVWGGAVGNLIDRLVREPGFPEGHVVDFINYNGWFIGNVADIALVGGLAALFLIEVFQPDVEPAADVDRSADASDLPDAHEGSHTEAAK</sequence>
<comment type="catalytic activity">
    <reaction evidence="9 10">
        <text>Release of signal peptides from bacterial membrane prolipoproteins. Hydrolyzes -Xaa-Yaa-Zaa-|-(S,diacylglyceryl)Cys-, in which Xaa is hydrophobic (preferably Leu), and Yaa (Ala or Ser) and Zaa (Gly or Ala) have small, neutral side chains.</text>
        <dbReference type="EC" id="3.4.23.36"/>
    </reaction>
</comment>
<protein>
    <recommendedName>
        <fullName evidence="9">Lipoprotein signal peptidase</fullName>
        <ecNumber evidence="9">3.4.23.36</ecNumber>
    </recommendedName>
    <alternativeName>
        <fullName evidence="9">Prolipoprotein signal peptidase</fullName>
    </alternativeName>
    <alternativeName>
        <fullName evidence="9">Signal peptidase II</fullName>
        <shortName evidence="9">SPase II</shortName>
    </alternativeName>
</protein>
<evidence type="ECO:0000313" key="13">
    <source>
        <dbReference type="EMBL" id="VEI12592.1"/>
    </source>
</evidence>
<evidence type="ECO:0000256" key="8">
    <source>
        <dbReference type="ARBA" id="ARBA00023136"/>
    </source>
</evidence>
<evidence type="ECO:0000256" key="9">
    <source>
        <dbReference type="HAMAP-Rule" id="MF_00161"/>
    </source>
</evidence>
<dbReference type="NCBIfam" id="TIGR00077">
    <property type="entry name" value="lspA"/>
    <property type="match status" value="1"/>
</dbReference>
<evidence type="ECO:0000256" key="7">
    <source>
        <dbReference type="ARBA" id="ARBA00022989"/>
    </source>
</evidence>
<dbReference type="EC" id="3.4.23.36" evidence="9"/>
<dbReference type="AlphaFoldDB" id="A0A448PCL7"/>
<evidence type="ECO:0000256" key="2">
    <source>
        <dbReference type="ARBA" id="ARBA00022475"/>
    </source>
</evidence>
<reference evidence="13 14" key="1">
    <citation type="submission" date="2018-12" db="EMBL/GenBank/DDBJ databases">
        <authorList>
            <consortium name="Pathogen Informatics"/>
        </authorList>
    </citation>
    <scope>NUCLEOTIDE SEQUENCE [LARGE SCALE GENOMIC DNA]</scope>
    <source>
        <strain evidence="13 14">NCTC13354</strain>
    </source>
</reference>
<comment type="pathway">
    <text evidence="9">Protein modification; lipoprotein biosynthesis (signal peptide cleavage).</text>
</comment>
<dbReference type="Proteomes" id="UP000269542">
    <property type="component" value="Chromosome"/>
</dbReference>
<dbReference type="EMBL" id="LR134476">
    <property type="protein sequence ID" value="VEI12592.1"/>
    <property type="molecule type" value="Genomic_DNA"/>
</dbReference>
<gene>
    <name evidence="9 13" type="primary">lspA</name>
    <name evidence="13" type="ORF">NCTC13354_00280</name>
</gene>
<evidence type="ECO:0000256" key="3">
    <source>
        <dbReference type="ARBA" id="ARBA00022670"/>
    </source>
</evidence>
<dbReference type="PRINTS" id="PR00781">
    <property type="entry name" value="LIPOSIGPTASE"/>
</dbReference>
<comment type="caution">
    <text evidence="9">Lacks conserved residue(s) required for the propagation of feature annotation.</text>
</comment>
<dbReference type="UniPathway" id="UPA00665"/>
<keyword evidence="2 9" id="KW-1003">Cell membrane</keyword>
<keyword evidence="5 9" id="KW-0064">Aspartyl protease</keyword>
<evidence type="ECO:0000256" key="1">
    <source>
        <dbReference type="ARBA" id="ARBA00006139"/>
    </source>
</evidence>
<evidence type="ECO:0000256" key="4">
    <source>
        <dbReference type="ARBA" id="ARBA00022692"/>
    </source>
</evidence>
<dbReference type="PANTHER" id="PTHR33695">
    <property type="entry name" value="LIPOPROTEIN SIGNAL PEPTIDASE"/>
    <property type="match status" value="1"/>
</dbReference>
<keyword evidence="14" id="KW-1185">Reference proteome</keyword>